<dbReference type="InterPro" id="IPR008991">
    <property type="entry name" value="Translation_prot_SH3-like_sf"/>
</dbReference>
<evidence type="ECO:0000259" key="6">
    <source>
        <dbReference type="SMART" id="SM01382"/>
    </source>
</evidence>
<evidence type="ECO:0000313" key="8">
    <source>
        <dbReference type="Proteomes" id="UP000288805"/>
    </source>
</evidence>
<comment type="caution">
    <text evidence="7">The sequence shown here is derived from an EMBL/GenBank/DDBJ whole genome shotgun (WGS) entry which is preliminary data.</text>
</comment>
<keyword evidence="3 7" id="KW-0689">Ribosomal protein</keyword>
<dbReference type="GO" id="GO:1990904">
    <property type="term" value="C:ribonucleoprotein complex"/>
    <property type="evidence" value="ECO:0007669"/>
    <property type="project" value="UniProtKB-KW"/>
</dbReference>
<dbReference type="PANTHER" id="PTHR13691">
    <property type="entry name" value="RIBOSOMAL PROTEIN L2"/>
    <property type="match status" value="1"/>
</dbReference>
<keyword evidence="5" id="KW-0687">Ribonucleoprotein</keyword>
<reference evidence="7 8" key="1">
    <citation type="journal article" date="2018" name="PLoS Genet.">
        <title>Population sequencing reveals clonal diversity and ancestral inbreeding in the grapevine cultivar Chardonnay.</title>
        <authorList>
            <person name="Roach M.J."/>
            <person name="Johnson D.L."/>
            <person name="Bohlmann J."/>
            <person name="van Vuuren H.J."/>
            <person name="Jones S.J."/>
            <person name="Pretorius I.S."/>
            <person name="Schmidt S.A."/>
            <person name="Borneman A.R."/>
        </authorList>
    </citation>
    <scope>NUCLEOTIDE SEQUENCE [LARGE SCALE GENOMIC DNA]</scope>
    <source>
        <strain evidence="8">cv. Chardonnay</strain>
        <tissue evidence="7">Leaf</tissue>
    </source>
</reference>
<feature type="domain" description="Large ribosomal subunit protein uL2 C-terminal" evidence="6">
    <location>
        <begin position="36"/>
        <end position="161"/>
    </location>
</feature>
<evidence type="ECO:0000313" key="7">
    <source>
        <dbReference type="EMBL" id="RVW14015.1"/>
    </source>
</evidence>
<dbReference type="Gene3D" id="4.10.950.10">
    <property type="entry name" value="Ribosomal protein L2, domain 3"/>
    <property type="match status" value="1"/>
</dbReference>
<evidence type="ECO:0000256" key="5">
    <source>
        <dbReference type="ARBA" id="ARBA00023274"/>
    </source>
</evidence>
<dbReference type="Pfam" id="PF03947">
    <property type="entry name" value="Ribosomal_L2_C"/>
    <property type="match status" value="1"/>
</dbReference>
<dbReference type="FunFam" id="2.30.30.30:FF:000047">
    <property type="entry name" value="60S ribosomal protein L2, mitochondrial"/>
    <property type="match status" value="1"/>
</dbReference>
<dbReference type="GO" id="GO:0006412">
    <property type="term" value="P:translation"/>
    <property type="evidence" value="ECO:0007669"/>
    <property type="project" value="InterPro"/>
</dbReference>
<dbReference type="InterPro" id="IPR022671">
    <property type="entry name" value="Ribosomal_uL2_CS"/>
</dbReference>
<dbReference type="InterPro" id="IPR014722">
    <property type="entry name" value="Rib_uL2_dom2"/>
</dbReference>
<accession>A0A438BSS3</accession>
<dbReference type="InterPro" id="IPR022669">
    <property type="entry name" value="Ribosomal_uL2_C"/>
</dbReference>
<evidence type="ECO:0000256" key="3">
    <source>
        <dbReference type="ARBA" id="ARBA00022980"/>
    </source>
</evidence>
<keyword evidence="4" id="KW-0496">Mitochondrion</keyword>
<sequence length="328" mass="36609">MCVLLLLVSFIVAKESPHDAFRESMMNQMFSLDINSQIGSCMPLAAMRIGTIIHNIEINPGQGGKLVRAAGTSAKLLKEPTSRYVLVRMPSGVQKLIDTRCRATIGTVSNPGHGAKKLRKAGQSRWLGRRPVVRGVAMNPVDHPHGGGEGEAKVVGAMGGSYLKHSQNLEDQMILRYEGHLCRLVYFSSHEPFKLEVRSMKISAQQGMARPLIWMIKPELFFSLTQQVLECTYSNRKGTSEDLCSCEDPPCNLPSMNNSRKSFKPLLDNACHAFIQIGDEDEDRSFMINYNYLFSTATKQSYQSCRAALKASSYIFHMCYLPLSDVRH</sequence>
<evidence type="ECO:0000256" key="2">
    <source>
        <dbReference type="ARBA" id="ARBA00005636"/>
    </source>
</evidence>
<gene>
    <name evidence="7" type="primary">RPL2_1</name>
    <name evidence="7" type="ORF">CK203_086461</name>
</gene>
<dbReference type="PANTHER" id="PTHR13691:SF72">
    <property type="entry name" value="EXPRESSED PROTEIN"/>
    <property type="match status" value="1"/>
</dbReference>
<dbReference type="SMART" id="SM01382">
    <property type="entry name" value="Ribosomal_L2_C"/>
    <property type="match status" value="1"/>
</dbReference>
<name>A0A438BSS3_VITVI</name>
<dbReference type="GO" id="GO:0005840">
    <property type="term" value="C:ribosome"/>
    <property type="evidence" value="ECO:0007669"/>
    <property type="project" value="UniProtKB-KW"/>
</dbReference>
<dbReference type="InterPro" id="IPR002171">
    <property type="entry name" value="Ribosomal_uL2"/>
</dbReference>
<dbReference type="EMBL" id="QGNW01002632">
    <property type="protein sequence ID" value="RVW14015.1"/>
    <property type="molecule type" value="Genomic_DNA"/>
</dbReference>
<proteinExistence type="inferred from homology"/>
<dbReference type="Proteomes" id="UP000288805">
    <property type="component" value="Unassembled WGS sequence"/>
</dbReference>
<evidence type="ECO:0000256" key="1">
    <source>
        <dbReference type="ARBA" id="ARBA00004173"/>
    </source>
</evidence>
<evidence type="ECO:0000256" key="4">
    <source>
        <dbReference type="ARBA" id="ARBA00023128"/>
    </source>
</evidence>
<dbReference type="Gene3D" id="2.30.30.30">
    <property type="match status" value="1"/>
</dbReference>
<dbReference type="GO" id="GO:0003735">
    <property type="term" value="F:structural constituent of ribosome"/>
    <property type="evidence" value="ECO:0007669"/>
    <property type="project" value="InterPro"/>
</dbReference>
<dbReference type="PROSITE" id="PS00467">
    <property type="entry name" value="RIBOSOMAL_L2"/>
    <property type="match status" value="1"/>
</dbReference>
<comment type="subcellular location">
    <subcellularLocation>
        <location evidence="1">Mitochondrion</location>
    </subcellularLocation>
</comment>
<dbReference type="AlphaFoldDB" id="A0A438BSS3"/>
<protein>
    <submittedName>
        <fullName evidence="7">60S ribosomal protein L2, mitochondrial</fullName>
    </submittedName>
</protein>
<dbReference type="InterPro" id="IPR014726">
    <property type="entry name" value="Ribosomal_uL2_dom3"/>
</dbReference>
<organism evidence="7 8">
    <name type="scientific">Vitis vinifera</name>
    <name type="common">Grape</name>
    <dbReference type="NCBI Taxonomy" id="29760"/>
    <lineage>
        <taxon>Eukaryota</taxon>
        <taxon>Viridiplantae</taxon>
        <taxon>Streptophyta</taxon>
        <taxon>Embryophyta</taxon>
        <taxon>Tracheophyta</taxon>
        <taxon>Spermatophyta</taxon>
        <taxon>Magnoliopsida</taxon>
        <taxon>eudicotyledons</taxon>
        <taxon>Gunneridae</taxon>
        <taxon>Pentapetalae</taxon>
        <taxon>rosids</taxon>
        <taxon>Vitales</taxon>
        <taxon>Vitaceae</taxon>
        <taxon>Viteae</taxon>
        <taxon>Vitis</taxon>
    </lineage>
</organism>
<dbReference type="SUPFAM" id="SSF50104">
    <property type="entry name" value="Translation proteins SH3-like domain"/>
    <property type="match status" value="1"/>
</dbReference>
<comment type="similarity">
    <text evidence="2">Belongs to the universal ribosomal protein uL2 family.</text>
</comment>